<dbReference type="Gramene" id="TraesCS1A02G294400.1">
    <property type="protein sequence ID" value="TraesCS1A02G294400.1"/>
    <property type="gene ID" value="TraesCS1A02G294400"/>
</dbReference>
<gene>
    <name evidence="3" type="primary">LOC123093988</name>
</gene>
<organism evidence="3">
    <name type="scientific">Triticum aestivum</name>
    <name type="common">Wheat</name>
    <dbReference type="NCBI Taxonomy" id="4565"/>
    <lineage>
        <taxon>Eukaryota</taxon>
        <taxon>Viridiplantae</taxon>
        <taxon>Streptophyta</taxon>
        <taxon>Embryophyta</taxon>
        <taxon>Tracheophyta</taxon>
        <taxon>Spermatophyta</taxon>
        <taxon>Magnoliopsida</taxon>
        <taxon>Liliopsida</taxon>
        <taxon>Poales</taxon>
        <taxon>Poaceae</taxon>
        <taxon>BOP clade</taxon>
        <taxon>Pooideae</taxon>
        <taxon>Triticodae</taxon>
        <taxon>Triticeae</taxon>
        <taxon>Triticinae</taxon>
        <taxon>Triticum</taxon>
    </lineage>
</organism>
<dbReference type="OMA" id="FIGMNAK"/>
<evidence type="ECO:0000313" key="3">
    <source>
        <dbReference type="EnsemblPlants" id="TraesCS1A02G294400.1"/>
    </source>
</evidence>
<dbReference type="AlphaFoldDB" id="A0A3B5Y2V3"/>
<evidence type="ECO:0000313" key="4">
    <source>
        <dbReference type="Proteomes" id="UP000019116"/>
    </source>
</evidence>
<reference evidence="3" key="2">
    <citation type="submission" date="2018-10" db="UniProtKB">
        <authorList>
            <consortium name="EnsemblPlants"/>
        </authorList>
    </citation>
    <scope>IDENTIFICATION</scope>
</reference>
<dbReference type="Gramene" id="TraesARI1A03G00132630.1">
    <property type="protein sequence ID" value="TraesARI1A03G00132630.1"/>
    <property type="gene ID" value="TraesARI1A03G00132630"/>
</dbReference>
<dbReference type="Pfam" id="PF23635">
    <property type="entry name" value="Beta-prop_AT5G49610-like"/>
    <property type="match status" value="1"/>
</dbReference>
<keyword evidence="4" id="KW-1185">Reference proteome</keyword>
<dbReference type="Gramene" id="TraesNOR1A03G00131590.1">
    <property type="protein sequence ID" value="TraesNOR1A03G00131590.1"/>
    <property type="gene ID" value="TraesNOR1A03G00131590"/>
</dbReference>
<protein>
    <recommendedName>
        <fullName evidence="5">F-box domain-containing protein</fullName>
    </recommendedName>
</protein>
<dbReference type="Gramene" id="TraesCAD_scaffold_033766_01G000500.1">
    <property type="protein sequence ID" value="TraesCAD_scaffold_033766_01G000500.1"/>
    <property type="gene ID" value="TraesCAD_scaffold_033766_01G000500"/>
</dbReference>
<evidence type="ECO:0008006" key="5">
    <source>
        <dbReference type="Google" id="ProtNLM"/>
    </source>
</evidence>
<name>A0A3B5Y2V3_WHEAT</name>
<dbReference type="KEGG" id="taes:123156420"/>
<proteinExistence type="predicted"/>
<feature type="domain" description="F-box" evidence="1">
    <location>
        <begin position="13"/>
        <end position="51"/>
    </location>
</feature>
<feature type="domain" description="F-box protein AT5G49610-like beta-propeller" evidence="2">
    <location>
        <begin position="96"/>
        <end position="304"/>
    </location>
</feature>
<reference evidence="3" key="1">
    <citation type="submission" date="2018-08" db="EMBL/GenBank/DDBJ databases">
        <authorList>
            <person name="Rossello M."/>
        </authorList>
    </citation>
    <scope>NUCLEOTIDE SEQUENCE [LARGE SCALE GENOMIC DNA]</scope>
    <source>
        <strain evidence="3">cv. Chinese Spring</strain>
    </source>
</reference>
<dbReference type="Pfam" id="PF00646">
    <property type="entry name" value="F-box"/>
    <property type="match status" value="1"/>
</dbReference>
<dbReference type="InterPro" id="IPR036047">
    <property type="entry name" value="F-box-like_dom_sf"/>
</dbReference>
<sequence length="394" mass="44067">MPAKLVRELGEMEELVEEILTRLPPDEPGNLLRASLVCKPWLGLLASHGFRRRYGEFHRTPPMLGFLHDWPKTRAEFFPTTDFRARGPDHKHQYSVKDCRHGRILLSYKDDNQPIFVVWDPMTGGQTVLCRPEMSGASRWQASVLCAADSCSHGDCHSGPFVVVFVTLDEQEGVATASAYSSETSTWCSPALTAIAPFEEEIDFYDSPSVLVGDALYFLVFREQDDEVIEDSILKYDLGKSCLSEILLPEEEVERASNNPILMVGEDGRLGIAHLFFYCLSVWWREVDPDGVASWTQRIDIDLKTDLFPLGNFSIPPELGGSVEGTGIIFVISKVGTYMIDLKSQTSKKLSSKLYQHPNVRWSLFPYVSFYYPPAVAGVVAEASSEAGHGNEET</sequence>
<dbReference type="OrthoDB" id="689365at2759"/>
<accession>A0A3B5Y2V3</accession>
<dbReference type="Gramene" id="TraesLAC1A03G00133380.1">
    <property type="protein sequence ID" value="TraesLAC1A03G00133380.1"/>
    <property type="gene ID" value="TraesLAC1A03G00133380"/>
</dbReference>
<evidence type="ECO:0000259" key="2">
    <source>
        <dbReference type="Pfam" id="PF23635"/>
    </source>
</evidence>
<evidence type="ECO:0000259" key="1">
    <source>
        <dbReference type="Pfam" id="PF00646"/>
    </source>
</evidence>
<dbReference type="PANTHER" id="PTHR32133:SF394">
    <property type="entry name" value="F-BOX DOMAIN-CONTAINING PROTEIN"/>
    <property type="match status" value="1"/>
</dbReference>
<dbReference type="InterPro" id="IPR056594">
    <property type="entry name" value="AT5G49610-like_b-prop"/>
</dbReference>
<dbReference type="Proteomes" id="UP000019116">
    <property type="component" value="Chromosome 1A"/>
</dbReference>
<dbReference type="InterPro" id="IPR001810">
    <property type="entry name" value="F-box_dom"/>
</dbReference>
<dbReference type="Gramene" id="TraesWEE_scaffold_020309_01G000100.1">
    <property type="protein sequence ID" value="TraesWEE_scaffold_020309_01G000100.1"/>
    <property type="gene ID" value="TraesWEE_scaffold_020309_01G000100"/>
</dbReference>
<dbReference type="PANTHER" id="PTHR32133">
    <property type="entry name" value="OS07G0120400 PROTEIN"/>
    <property type="match status" value="1"/>
</dbReference>
<dbReference type="Gramene" id="TraesCS1A03G0735500.1">
    <property type="protein sequence ID" value="TraesCS1A03G0735500.1.CDS"/>
    <property type="gene ID" value="TraesCS1A03G0735500"/>
</dbReference>
<dbReference type="EnsemblPlants" id="TraesCS1A02G294400.1">
    <property type="protein sequence ID" value="TraesCS1A02G294400.1"/>
    <property type="gene ID" value="TraesCS1A02G294400"/>
</dbReference>
<dbReference type="SUPFAM" id="SSF81383">
    <property type="entry name" value="F-box domain"/>
    <property type="match status" value="1"/>
</dbReference>
<dbReference type="Gramene" id="TraesLDM1A03G00130860.1">
    <property type="protein sequence ID" value="TraesLDM1A03G00130860.1"/>
    <property type="gene ID" value="TraesLDM1A03G00130860"/>
</dbReference>